<keyword evidence="2" id="KW-1185">Reference proteome</keyword>
<dbReference type="Proteomes" id="UP000027195">
    <property type="component" value="Unassembled WGS sequence"/>
</dbReference>
<evidence type="ECO:0000313" key="2">
    <source>
        <dbReference type="Proteomes" id="UP000027195"/>
    </source>
</evidence>
<dbReference type="EMBL" id="KL198080">
    <property type="protein sequence ID" value="KDQ09280.1"/>
    <property type="molecule type" value="Genomic_DNA"/>
</dbReference>
<proteinExistence type="predicted"/>
<dbReference type="HOGENOM" id="CLU_1250479_0_0_1"/>
<reference evidence="2" key="1">
    <citation type="journal article" date="2014" name="Proc. Natl. Acad. Sci. U.S.A.">
        <title>Extensive sampling of basidiomycete genomes demonstrates inadequacy of the white-rot/brown-rot paradigm for wood decay fungi.</title>
        <authorList>
            <person name="Riley R."/>
            <person name="Salamov A.A."/>
            <person name="Brown D.W."/>
            <person name="Nagy L.G."/>
            <person name="Floudas D."/>
            <person name="Held B.W."/>
            <person name="Levasseur A."/>
            <person name="Lombard V."/>
            <person name="Morin E."/>
            <person name="Otillar R."/>
            <person name="Lindquist E.A."/>
            <person name="Sun H."/>
            <person name="LaButti K.M."/>
            <person name="Schmutz J."/>
            <person name="Jabbour D."/>
            <person name="Luo H."/>
            <person name="Baker S.E."/>
            <person name="Pisabarro A.G."/>
            <person name="Walton J.D."/>
            <person name="Blanchette R.A."/>
            <person name="Henrissat B."/>
            <person name="Martin F."/>
            <person name="Cullen D."/>
            <person name="Hibbett D.S."/>
            <person name="Grigoriev I.V."/>
        </authorList>
    </citation>
    <scope>NUCLEOTIDE SEQUENCE [LARGE SCALE GENOMIC DNA]</scope>
    <source>
        <strain evidence="2">FD-172 SS1</strain>
    </source>
</reference>
<gene>
    <name evidence="1" type="ORF">BOTBODRAFT_37189</name>
</gene>
<dbReference type="InParanoid" id="A0A067M3J7"/>
<accession>A0A067M3J7</accession>
<name>A0A067M3J7_BOTB1</name>
<dbReference type="AlphaFoldDB" id="A0A067M3J7"/>
<sequence>MGLEDKSLQDCVKILSCWVNLEECEESADIRDTDVISRIYSPSTPAYIDLHFTYHYRQRAFAGNNEWHYAVGYKLHSSPSGNLPDPAALEKEVPPSGMAPKKMHQQHGWEPLCFGESKSSGVPPKKEDVAGLYEILFGPLPEPPKRSSEALKVEQKRRLVRTIRVLLAAVGIDYRIAVEKGEKDVPPGRKGDGIHWKLDAKSDKQFAKRARKACGFQLPTK</sequence>
<organism evidence="1 2">
    <name type="scientific">Botryobasidium botryosum (strain FD-172 SS1)</name>
    <dbReference type="NCBI Taxonomy" id="930990"/>
    <lineage>
        <taxon>Eukaryota</taxon>
        <taxon>Fungi</taxon>
        <taxon>Dikarya</taxon>
        <taxon>Basidiomycota</taxon>
        <taxon>Agaricomycotina</taxon>
        <taxon>Agaricomycetes</taxon>
        <taxon>Cantharellales</taxon>
        <taxon>Botryobasidiaceae</taxon>
        <taxon>Botryobasidium</taxon>
    </lineage>
</organism>
<protein>
    <submittedName>
        <fullName evidence="1">Uncharacterized protein</fullName>
    </submittedName>
</protein>
<dbReference type="OrthoDB" id="3012326at2759"/>
<evidence type="ECO:0000313" key="1">
    <source>
        <dbReference type="EMBL" id="KDQ09280.1"/>
    </source>
</evidence>